<keyword evidence="2" id="KW-1185">Reference proteome</keyword>
<reference evidence="1 2" key="1">
    <citation type="submission" date="2019-01" db="EMBL/GenBank/DDBJ databases">
        <title>Draft genome sequences of three monokaryotic isolates of the white-rot basidiomycete fungus Dichomitus squalens.</title>
        <authorList>
            <consortium name="DOE Joint Genome Institute"/>
            <person name="Lopez S.C."/>
            <person name="Andreopoulos B."/>
            <person name="Pangilinan J."/>
            <person name="Lipzen A."/>
            <person name="Riley R."/>
            <person name="Ahrendt S."/>
            <person name="Ng V."/>
            <person name="Barry K."/>
            <person name="Daum C."/>
            <person name="Grigoriev I.V."/>
            <person name="Hilden K.S."/>
            <person name="Makela M.R."/>
            <person name="de Vries R.P."/>
        </authorList>
    </citation>
    <scope>NUCLEOTIDE SEQUENCE [LARGE SCALE GENOMIC DNA]</scope>
    <source>
        <strain evidence="1 2">CBS 464.89</strain>
    </source>
</reference>
<dbReference type="Proteomes" id="UP000292082">
    <property type="component" value="Unassembled WGS sequence"/>
</dbReference>
<name>A0A4Q9PBJ0_9APHY</name>
<sequence length="63" mass="7435">MDILTLVHLLDIELDCRLEVKGMHTRTHDQTVFFMHIHPRQLDNEDLCRTLTLPSKPETSDTY</sequence>
<organism evidence="1 2">
    <name type="scientific">Dichomitus squalens</name>
    <dbReference type="NCBI Taxonomy" id="114155"/>
    <lineage>
        <taxon>Eukaryota</taxon>
        <taxon>Fungi</taxon>
        <taxon>Dikarya</taxon>
        <taxon>Basidiomycota</taxon>
        <taxon>Agaricomycotina</taxon>
        <taxon>Agaricomycetes</taxon>
        <taxon>Polyporales</taxon>
        <taxon>Polyporaceae</taxon>
        <taxon>Dichomitus</taxon>
    </lineage>
</organism>
<evidence type="ECO:0000313" key="2">
    <source>
        <dbReference type="Proteomes" id="UP000292082"/>
    </source>
</evidence>
<dbReference type="EMBL" id="ML145279">
    <property type="protein sequence ID" value="TBU51878.1"/>
    <property type="molecule type" value="Genomic_DNA"/>
</dbReference>
<gene>
    <name evidence="1" type="ORF">BD310DRAFT_276842</name>
</gene>
<protein>
    <submittedName>
        <fullName evidence="1">Uncharacterized protein</fullName>
    </submittedName>
</protein>
<accession>A0A4Q9PBJ0</accession>
<proteinExistence type="predicted"/>
<evidence type="ECO:0000313" key="1">
    <source>
        <dbReference type="EMBL" id="TBU51878.1"/>
    </source>
</evidence>
<dbReference type="AlphaFoldDB" id="A0A4Q9PBJ0"/>